<dbReference type="GO" id="GO:0005829">
    <property type="term" value="C:cytosol"/>
    <property type="evidence" value="ECO:0007669"/>
    <property type="project" value="TreeGrafter"/>
</dbReference>
<accession>A0A9D1USA7</accession>
<dbReference type="Pfam" id="PF03883">
    <property type="entry name" value="H2O2_YaaD"/>
    <property type="match status" value="1"/>
</dbReference>
<comment type="caution">
    <text evidence="1">The sequence shown here is derived from an EMBL/GenBank/DDBJ whole genome shotgun (WGS) entry which is preliminary data.</text>
</comment>
<dbReference type="PANTHER" id="PTHR30283:SF4">
    <property type="entry name" value="PEROXIDE STRESS RESISTANCE PROTEIN YAAA"/>
    <property type="match status" value="1"/>
</dbReference>
<evidence type="ECO:0000313" key="2">
    <source>
        <dbReference type="Proteomes" id="UP000824151"/>
    </source>
</evidence>
<evidence type="ECO:0000313" key="1">
    <source>
        <dbReference type="EMBL" id="HIW99086.1"/>
    </source>
</evidence>
<gene>
    <name evidence="1" type="primary">yaaA</name>
    <name evidence="1" type="ORF">H9871_02980</name>
</gene>
<dbReference type="InterPro" id="IPR005583">
    <property type="entry name" value="YaaA"/>
</dbReference>
<dbReference type="Proteomes" id="UP000824151">
    <property type="component" value="Unassembled WGS sequence"/>
</dbReference>
<dbReference type="GO" id="GO:0033194">
    <property type="term" value="P:response to hydroperoxide"/>
    <property type="evidence" value="ECO:0007669"/>
    <property type="project" value="TreeGrafter"/>
</dbReference>
<dbReference type="AlphaFoldDB" id="A0A9D1USA7"/>
<reference evidence="1" key="1">
    <citation type="journal article" date="2021" name="PeerJ">
        <title>Extensive microbial diversity within the chicken gut microbiome revealed by metagenomics and culture.</title>
        <authorList>
            <person name="Gilroy R."/>
            <person name="Ravi A."/>
            <person name="Getino M."/>
            <person name="Pursley I."/>
            <person name="Horton D.L."/>
            <person name="Alikhan N.F."/>
            <person name="Baker D."/>
            <person name="Gharbi K."/>
            <person name="Hall N."/>
            <person name="Watson M."/>
            <person name="Adriaenssens E.M."/>
            <person name="Foster-Nyarko E."/>
            <person name="Jarju S."/>
            <person name="Secka A."/>
            <person name="Antonio M."/>
            <person name="Oren A."/>
            <person name="Chaudhuri R.R."/>
            <person name="La Ragione R."/>
            <person name="Hildebrand F."/>
            <person name="Pallen M.J."/>
        </authorList>
    </citation>
    <scope>NUCLEOTIDE SEQUENCE</scope>
    <source>
        <strain evidence="1">ChiHejej3B27-3195</strain>
    </source>
</reference>
<dbReference type="PANTHER" id="PTHR30283">
    <property type="entry name" value="PEROXIDE STRESS RESPONSE PROTEIN YAAA"/>
    <property type="match status" value="1"/>
</dbReference>
<reference evidence="1" key="2">
    <citation type="submission" date="2021-04" db="EMBL/GenBank/DDBJ databases">
        <authorList>
            <person name="Gilroy R."/>
        </authorList>
    </citation>
    <scope>NUCLEOTIDE SEQUENCE</scope>
    <source>
        <strain evidence="1">ChiHejej3B27-3195</strain>
    </source>
</reference>
<protein>
    <submittedName>
        <fullName evidence="1">Peroxide stress protein YaaA</fullName>
    </submittedName>
</protein>
<proteinExistence type="predicted"/>
<dbReference type="EMBL" id="DXGD01000110">
    <property type="protein sequence ID" value="HIW99086.1"/>
    <property type="molecule type" value="Genomic_DNA"/>
</dbReference>
<name>A0A9D1USA7_9MICC</name>
<sequence>MFIFLPPSEGKTEPRDSQAPGVDLEKLVLPEISPAREEVAAALEQVSSHEEAQRILKVGNSVMDHVRANAALRQKPAAPAHEVYTGVLYDALRAAELNAQALQAAEREVLIFSGLFGVAGFTDRIPPYRLAMGVDLQVPGSGRGPGKLGRYWREVLTGPLSERVAEHLVVDCRSSAYTQAFRPPARQALAVNNFRSSGGKRTVVTHFAKQARGELAGMLARRTGPAETVDEVAHIASSRWNVEVRPATGQTPHQLDLIDHA</sequence>
<organism evidence="1 2">
    <name type="scientific">Candidatus Nesterenkonia stercoripullorum</name>
    <dbReference type="NCBI Taxonomy" id="2838701"/>
    <lineage>
        <taxon>Bacteria</taxon>
        <taxon>Bacillati</taxon>
        <taxon>Actinomycetota</taxon>
        <taxon>Actinomycetes</taxon>
        <taxon>Micrococcales</taxon>
        <taxon>Micrococcaceae</taxon>
        <taxon>Nesterenkonia</taxon>
    </lineage>
</organism>